<evidence type="ECO:0000256" key="2">
    <source>
        <dbReference type="ARBA" id="ARBA00010140"/>
    </source>
</evidence>
<evidence type="ECO:0000256" key="1">
    <source>
        <dbReference type="ARBA" id="ARBA00004123"/>
    </source>
</evidence>
<keyword evidence="13" id="KW-1185">Reference proteome</keyword>
<feature type="region of interest" description="Disordered" evidence="9">
    <location>
        <begin position="361"/>
        <end position="384"/>
    </location>
</feature>
<keyword evidence="3" id="KW-0698">rRNA processing</keyword>
<dbReference type="GO" id="GO:0000460">
    <property type="term" value="P:maturation of 5.8S rRNA"/>
    <property type="evidence" value="ECO:0007669"/>
    <property type="project" value="TreeGrafter"/>
</dbReference>
<dbReference type="Gene3D" id="1.10.3380.30">
    <property type="match status" value="1"/>
</dbReference>
<keyword evidence="8" id="KW-0539">Nucleus</keyword>
<evidence type="ECO:0000313" key="13">
    <source>
        <dbReference type="Proteomes" id="UP000006757"/>
    </source>
</evidence>
<dbReference type="Gene3D" id="3.40.50.300">
    <property type="entry name" value="P-loop containing nucleotide triphosphate hydrolases"/>
    <property type="match status" value="2"/>
</dbReference>
<dbReference type="Pfam" id="PF13234">
    <property type="entry name" value="MTR4_beta-barrel"/>
    <property type="match status" value="1"/>
</dbReference>
<dbReference type="InterPro" id="IPR050699">
    <property type="entry name" value="RNA-DNA_Helicase"/>
</dbReference>
<evidence type="ECO:0000256" key="5">
    <source>
        <dbReference type="ARBA" id="ARBA00022801"/>
    </source>
</evidence>
<dbReference type="SMART" id="SM01142">
    <property type="entry name" value="DSHCT"/>
    <property type="match status" value="1"/>
</dbReference>
<dbReference type="PIRSF" id="PIRSF005198">
    <property type="entry name" value="Antiviral_helicase_SKI2"/>
    <property type="match status" value="1"/>
</dbReference>
<evidence type="ECO:0000256" key="7">
    <source>
        <dbReference type="ARBA" id="ARBA00022840"/>
    </source>
</evidence>
<dbReference type="PANTHER" id="PTHR12131:SF7">
    <property type="entry name" value="EXOSOME RNA HELICASE MTR4"/>
    <property type="match status" value="1"/>
</dbReference>
<evidence type="ECO:0000259" key="10">
    <source>
        <dbReference type="PROSITE" id="PS51192"/>
    </source>
</evidence>
<dbReference type="CDD" id="cd13154">
    <property type="entry name" value="KOW_Mtr4"/>
    <property type="match status" value="1"/>
</dbReference>
<proteinExistence type="inferred from homology"/>
<comment type="subcellular location">
    <subcellularLocation>
        <location evidence="1">Nucleus</location>
    </subcellularLocation>
</comment>
<dbReference type="InterPro" id="IPR011545">
    <property type="entry name" value="DEAD/DEAH_box_helicase_dom"/>
</dbReference>
<dbReference type="InterPro" id="IPR016438">
    <property type="entry name" value="SKI2-like"/>
</dbReference>
<dbReference type="GO" id="GO:0005524">
    <property type="term" value="F:ATP binding"/>
    <property type="evidence" value="ECO:0007669"/>
    <property type="project" value="UniProtKB-KW"/>
</dbReference>
<keyword evidence="4" id="KW-0547">Nucleotide-binding</keyword>
<dbReference type="GO" id="GO:0003724">
    <property type="term" value="F:RNA helicase activity"/>
    <property type="evidence" value="ECO:0007669"/>
    <property type="project" value="InterPro"/>
</dbReference>
<protein>
    <recommendedName>
        <fullName evidence="14">ATP-dependent RNA helicase DOB1</fullName>
    </recommendedName>
</protein>
<accession>K1VCI5</accession>
<dbReference type="FunFam" id="2.40.30.300:FF:000001">
    <property type="entry name" value="Mtr4 exosome RNA helicase"/>
    <property type="match status" value="1"/>
</dbReference>
<dbReference type="Proteomes" id="UP000006757">
    <property type="component" value="Unassembled WGS sequence"/>
</dbReference>
<evidence type="ECO:0008006" key="14">
    <source>
        <dbReference type="Google" id="ProtNLM"/>
    </source>
</evidence>
<dbReference type="Pfam" id="PF21408">
    <property type="entry name" value="MTR4-like_stalk"/>
    <property type="match status" value="1"/>
</dbReference>
<sequence>MARASAAAGPSTPRKKTKKRAAEDGTPAAKKTKAPRIDDEEAQEEPAQNDDPMAALEEAQKDPMETLDENLKGETSEDGPVEESKDGHIPGQAPVRADEYELKAEREVDASKGLGGGDAADEGKLKLVHEVRHQVAIPPGFPYVPISQHKRLDPPARTYKFELDPFQYVATSCIERSETVLVSAHTSAGKTVVAEFAIATALKSGMRVVYTSPIKKFRDFQEDFGQENVGLMTGDVTINPTASCLVMTTEVMREVGWVIFDEVHYMRDKERGVVWEETLILLPHKVRCVFLSATIPNSMEFAEWWCQTHEQPCHIVYTDFRPTPLQHYLFPAGSEGIYLVVDERSNFREDNFQKAMAALAAGQGEDPADPNSGRNKKGKTKKGGAMKGGVSDIYKIVKLIMSRNLNPVIIFAFSKRECEALAMQMSKLDFNTEDEAATVQQVFENAIGALSEDDRKLPQIEQILPLLKRGIGIHHGGLLPILKEVIEILFQEGLLKALFATETFSIGLNMPAKTVVFTSVRKFDGKEFRTLSGGEYIQMSGRAGRRGLDARGIVIMMCDEKIEPEAAKGMVKGQADRLDSAFHLGYNMIINLMRVEGISPEYMLERCFYQFQNSLSVPVLEKQLKAAEEERDEIKIEDEDDIAEYYDLRDQLKVLEGDFKSVITHPQYVLPFMQPGRMVEIRDGGRDFGWAVVVGYNKVVNPKGRPPIVTENDPPQKGYVIDVLVKVASGSQVPRDKNAEGIQPPGPGDNGETAIIGVLLSTVQAVSTVRLHLPKDLRSQSDKDTAFRAVNEVKKRFPKGIALLDPVVNMGIKDDSFKKLVKDRIQTLPITSSPDLPQKYDEYDRKQKAIASVRSLKKRISSVHDVLQLEELKGRKRVLRRLGFTTSEDVVEMKGRVACEISTGDELLLTEMMFGGTFNPLTPEQCAALLSCFVFQEKSEAKVKIREELAAPLRVLQETARRIAKVSNESKIPVVEDEYVQSFKVEMMEPVLQWCKGASFAELCKLTDVYEGSIIRCFRRLQELLRQMGQAANAIGNKELEEKFTKALEMLEKPNSIIFSPSLYL</sequence>
<gene>
    <name evidence="12" type="ORF">A1Q2_07197</name>
</gene>
<dbReference type="InParanoid" id="K1VCI5"/>
<evidence type="ECO:0000259" key="11">
    <source>
        <dbReference type="PROSITE" id="PS51194"/>
    </source>
</evidence>
<evidence type="ECO:0000256" key="8">
    <source>
        <dbReference type="ARBA" id="ARBA00023242"/>
    </source>
</evidence>
<feature type="domain" description="Helicase C-terminal" evidence="11">
    <location>
        <begin position="392"/>
        <end position="596"/>
    </location>
</feature>
<dbReference type="OrthoDB" id="64767at2759"/>
<dbReference type="CDD" id="cd18795">
    <property type="entry name" value="SF2_C_Ski2"/>
    <property type="match status" value="1"/>
</dbReference>
<feature type="region of interest" description="Disordered" evidence="9">
    <location>
        <begin position="1"/>
        <end position="98"/>
    </location>
</feature>
<dbReference type="Pfam" id="PF00271">
    <property type="entry name" value="Helicase_C"/>
    <property type="match status" value="1"/>
</dbReference>
<evidence type="ECO:0000256" key="6">
    <source>
        <dbReference type="ARBA" id="ARBA00022806"/>
    </source>
</evidence>
<keyword evidence="5" id="KW-0378">Hydrolase</keyword>
<dbReference type="SUPFAM" id="SSF52540">
    <property type="entry name" value="P-loop containing nucleoside triphosphate hydrolases"/>
    <property type="match status" value="2"/>
</dbReference>
<dbReference type="HOGENOM" id="CLU_002902_0_1_1"/>
<feature type="domain" description="Helicase ATP-binding" evidence="10">
    <location>
        <begin position="171"/>
        <end position="313"/>
    </location>
</feature>
<dbReference type="EMBL" id="AMBO01000388">
    <property type="protein sequence ID" value="EKC98515.1"/>
    <property type="molecule type" value="Genomic_DNA"/>
</dbReference>
<dbReference type="Gene3D" id="2.40.30.300">
    <property type="match status" value="1"/>
</dbReference>
<keyword evidence="6" id="KW-0347">Helicase</keyword>
<organism evidence="12 13">
    <name type="scientific">Trichosporon asahii var. asahii (strain CBS 8904)</name>
    <name type="common">Yeast</name>
    <dbReference type="NCBI Taxonomy" id="1220162"/>
    <lineage>
        <taxon>Eukaryota</taxon>
        <taxon>Fungi</taxon>
        <taxon>Dikarya</taxon>
        <taxon>Basidiomycota</taxon>
        <taxon>Agaricomycotina</taxon>
        <taxon>Tremellomycetes</taxon>
        <taxon>Trichosporonales</taxon>
        <taxon>Trichosporonaceae</taxon>
        <taxon>Trichosporon</taxon>
    </lineage>
</organism>
<dbReference type="SMART" id="SM00487">
    <property type="entry name" value="DEXDc"/>
    <property type="match status" value="1"/>
</dbReference>
<dbReference type="eggNOG" id="KOG0948">
    <property type="taxonomic scope" value="Eukaryota"/>
</dbReference>
<evidence type="ECO:0000256" key="4">
    <source>
        <dbReference type="ARBA" id="ARBA00022741"/>
    </source>
</evidence>
<dbReference type="OMA" id="IMLKNYN"/>
<dbReference type="GO" id="GO:0003723">
    <property type="term" value="F:RNA binding"/>
    <property type="evidence" value="ECO:0007669"/>
    <property type="project" value="InterPro"/>
</dbReference>
<dbReference type="Pfam" id="PF00270">
    <property type="entry name" value="DEAD"/>
    <property type="match status" value="1"/>
</dbReference>
<keyword evidence="7" id="KW-0067">ATP-binding</keyword>
<dbReference type="GO" id="GO:0016787">
    <property type="term" value="F:hydrolase activity"/>
    <property type="evidence" value="ECO:0007669"/>
    <property type="project" value="UniProtKB-KW"/>
</dbReference>
<evidence type="ECO:0000313" key="12">
    <source>
        <dbReference type="EMBL" id="EKC98515.1"/>
    </source>
</evidence>
<evidence type="ECO:0000256" key="9">
    <source>
        <dbReference type="SAM" id="MobiDB-lite"/>
    </source>
</evidence>
<dbReference type="InterPro" id="IPR025696">
    <property type="entry name" value="Beta-barrel_MTR4"/>
</dbReference>
<dbReference type="FunFam" id="1.10.3380.30:FF:000002">
    <property type="entry name" value="superkiller viralicidic activity 2-like 2"/>
    <property type="match status" value="1"/>
</dbReference>
<dbReference type="PANTHER" id="PTHR12131">
    <property type="entry name" value="ATP-DEPENDENT RNA AND DNA HELICASE"/>
    <property type="match status" value="1"/>
</dbReference>
<dbReference type="FunFam" id="3.40.50.300:FF:000083">
    <property type="entry name" value="ATP-dependent RNA helicase DOB1"/>
    <property type="match status" value="1"/>
</dbReference>
<feature type="compositionally biased region" description="Basic and acidic residues" evidence="9">
    <location>
        <begin position="58"/>
        <end position="75"/>
    </location>
</feature>
<feature type="compositionally biased region" description="Basic residues" evidence="9">
    <location>
        <begin position="374"/>
        <end position="384"/>
    </location>
</feature>
<dbReference type="InterPro" id="IPR027417">
    <property type="entry name" value="P-loop_NTPase"/>
</dbReference>
<dbReference type="InterPro" id="IPR014001">
    <property type="entry name" value="Helicase_ATP-bd"/>
</dbReference>
<dbReference type="FunCoup" id="K1VCI5">
    <property type="interactions" value="746"/>
</dbReference>
<feature type="compositionally biased region" description="Acidic residues" evidence="9">
    <location>
        <begin position="38"/>
        <end position="48"/>
    </location>
</feature>
<dbReference type="InterPro" id="IPR012961">
    <property type="entry name" value="Ski2/MTR4_C"/>
</dbReference>
<dbReference type="Pfam" id="PF08148">
    <property type="entry name" value="DSHCT"/>
    <property type="match status" value="1"/>
</dbReference>
<comment type="caution">
    <text evidence="12">The sequence shown here is derived from an EMBL/GenBank/DDBJ whole genome shotgun (WGS) entry which is preliminary data.</text>
</comment>
<dbReference type="AlphaFoldDB" id="K1VCI5"/>
<dbReference type="PROSITE" id="PS51194">
    <property type="entry name" value="HELICASE_CTER"/>
    <property type="match status" value="1"/>
</dbReference>
<dbReference type="GO" id="GO:0031499">
    <property type="term" value="C:TRAMP complex"/>
    <property type="evidence" value="ECO:0007669"/>
    <property type="project" value="UniProtKB-ARBA"/>
</dbReference>
<dbReference type="InterPro" id="IPR001650">
    <property type="entry name" value="Helicase_C-like"/>
</dbReference>
<comment type="similarity">
    <text evidence="2">Belongs to the helicase family. SKI2 subfamily.</text>
</comment>
<evidence type="ECO:0000256" key="3">
    <source>
        <dbReference type="ARBA" id="ARBA00022552"/>
    </source>
</evidence>
<dbReference type="FunFam" id="3.40.50.300:FF:000141">
    <property type="entry name" value="ATP-dependent RNA helicase DOB1"/>
    <property type="match status" value="1"/>
</dbReference>
<dbReference type="GO" id="GO:0006401">
    <property type="term" value="P:RNA catabolic process"/>
    <property type="evidence" value="ECO:0007669"/>
    <property type="project" value="InterPro"/>
</dbReference>
<dbReference type="PROSITE" id="PS51192">
    <property type="entry name" value="HELICASE_ATP_BIND_1"/>
    <property type="match status" value="1"/>
</dbReference>
<dbReference type="SMART" id="SM00490">
    <property type="entry name" value="HELICc"/>
    <property type="match status" value="1"/>
</dbReference>
<dbReference type="STRING" id="1220162.K1VCI5"/>
<dbReference type="InterPro" id="IPR048392">
    <property type="entry name" value="MTR4-like_stalk"/>
</dbReference>
<name>K1VCI5_TRIAC</name>
<reference evidence="12 13" key="1">
    <citation type="journal article" date="2012" name="Eukaryot. Cell">
        <title>Genome sequence of the Trichosporon asahii environmental strain CBS 8904.</title>
        <authorList>
            <person name="Yang R.Y."/>
            <person name="Li H.T."/>
            <person name="Zhu H."/>
            <person name="Zhou G.P."/>
            <person name="Wang M."/>
            <person name="Wang L."/>
        </authorList>
    </citation>
    <scope>NUCLEOTIDE SEQUENCE [LARGE SCALE GENOMIC DNA]</scope>
    <source>
        <strain evidence="12 13">CBS 8904</strain>
    </source>
</reference>